<feature type="non-terminal residue" evidence="2">
    <location>
        <position position="1"/>
    </location>
</feature>
<name>A0A392RWM4_9FABA</name>
<feature type="region of interest" description="Disordered" evidence="1">
    <location>
        <begin position="31"/>
        <end position="57"/>
    </location>
</feature>
<evidence type="ECO:0000313" key="3">
    <source>
        <dbReference type="Proteomes" id="UP000265520"/>
    </source>
</evidence>
<protein>
    <submittedName>
        <fullName evidence="2">Uncharacterized protein</fullName>
    </submittedName>
</protein>
<dbReference type="AlphaFoldDB" id="A0A392RWM4"/>
<keyword evidence="3" id="KW-1185">Reference proteome</keyword>
<dbReference type="EMBL" id="LXQA010281041">
    <property type="protein sequence ID" value="MCI40557.1"/>
    <property type="molecule type" value="Genomic_DNA"/>
</dbReference>
<dbReference type="Proteomes" id="UP000265520">
    <property type="component" value="Unassembled WGS sequence"/>
</dbReference>
<organism evidence="2 3">
    <name type="scientific">Trifolium medium</name>
    <dbReference type="NCBI Taxonomy" id="97028"/>
    <lineage>
        <taxon>Eukaryota</taxon>
        <taxon>Viridiplantae</taxon>
        <taxon>Streptophyta</taxon>
        <taxon>Embryophyta</taxon>
        <taxon>Tracheophyta</taxon>
        <taxon>Spermatophyta</taxon>
        <taxon>Magnoliopsida</taxon>
        <taxon>eudicotyledons</taxon>
        <taxon>Gunneridae</taxon>
        <taxon>Pentapetalae</taxon>
        <taxon>rosids</taxon>
        <taxon>fabids</taxon>
        <taxon>Fabales</taxon>
        <taxon>Fabaceae</taxon>
        <taxon>Papilionoideae</taxon>
        <taxon>50 kb inversion clade</taxon>
        <taxon>NPAAA clade</taxon>
        <taxon>Hologalegina</taxon>
        <taxon>IRL clade</taxon>
        <taxon>Trifolieae</taxon>
        <taxon>Trifolium</taxon>
    </lineage>
</organism>
<proteinExistence type="predicted"/>
<evidence type="ECO:0000313" key="2">
    <source>
        <dbReference type="EMBL" id="MCI40557.1"/>
    </source>
</evidence>
<reference evidence="2 3" key="1">
    <citation type="journal article" date="2018" name="Front. Plant Sci.">
        <title>Red Clover (Trifolium pratense) and Zigzag Clover (T. medium) - A Picture of Genomic Similarities and Differences.</title>
        <authorList>
            <person name="Dluhosova J."/>
            <person name="Istvanek J."/>
            <person name="Nedelnik J."/>
            <person name="Repkova J."/>
        </authorList>
    </citation>
    <scope>NUCLEOTIDE SEQUENCE [LARGE SCALE GENOMIC DNA]</scope>
    <source>
        <strain evidence="3">cv. 10/8</strain>
        <tissue evidence="2">Leaf</tissue>
    </source>
</reference>
<sequence>HPLNFPFSLLVAAENKQNPHIYSRPRAARRLAAPRATNRQSQPKLLQLSAARHGLHA</sequence>
<comment type="caution">
    <text evidence="2">The sequence shown here is derived from an EMBL/GenBank/DDBJ whole genome shotgun (WGS) entry which is preliminary data.</text>
</comment>
<accession>A0A392RWM4</accession>
<evidence type="ECO:0000256" key="1">
    <source>
        <dbReference type="SAM" id="MobiDB-lite"/>
    </source>
</evidence>